<evidence type="ECO:0000313" key="2">
    <source>
        <dbReference type="EMBL" id="RPB19155.1"/>
    </source>
</evidence>
<evidence type="ECO:0000256" key="1">
    <source>
        <dbReference type="SAM" id="MobiDB-lite"/>
    </source>
</evidence>
<name>A0A3N4LMJ1_9PEZI</name>
<protein>
    <submittedName>
        <fullName evidence="2">Uncharacterized protein</fullName>
    </submittedName>
</protein>
<feature type="region of interest" description="Disordered" evidence="1">
    <location>
        <begin position="64"/>
        <end position="109"/>
    </location>
</feature>
<dbReference type="AlphaFoldDB" id="A0A3N4LMJ1"/>
<keyword evidence="3" id="KW-1185">Reference proteome</keyword>
<feature type="compositionally biased region" description="Polar residues" evidence="1">
    <location>
        <begin position="79"/>
        <end position="97"/>
    </location>
</feature>
<dbReference type="EMBL" id="ML121596">
    <property type="protein sequence ID" value="RPB19155.1"/>
    <property type="molecule type" value="Genomic_DNA"/>
</dbReference>
<gene>
    <name evidence="2" type="ORF">L211DRAFT_842877</name>
</gene>
<organism evidence="2 3">
    <name type="scientific">Terfezia boudieri ATCC MYA-4762</name>
    <dbReference type="NCBI Taxonomy" id="1051890"/>
    <lineage>
        <taxon>Eukaryota</taxon>
        <taxon>Fungi</taxon>
        <taxon>Dikarya</taxon>
        <taxon>Ascomycota</taxon>
        <taxon>Pezizomycotina</taxon>
        <taxon>Pezizomycetes</taxon>
        <taxon>Pezizales</taxon>
        <taxon>Pezizaceae</taxon>
        <taxon>Terfezia</taxon>
    </lineage>
</organism>
<proteinExistence type="predicted"/>
<dbReference type="Proteomes" id="UP000267821">
    <property type="component" value="Unassembled WGS sequence"/>
</dbReference>
<evidence type="ECO:0000313" key="3">
    <source>
        <dbReference type="Proteomes" id="UP000267821"/>
    </source>
</evidence>
<sequence>MLVEVEEGGGWLAGGRYGYVQFPEHVYAFDGVAEYSSAMSCGVVTITAQLLPHTQLHISRPGGAYPQPINPSARPLRSQARSNRLPTVTAARLSSPSAPLHATGAPSPPCGRRNPMLMHFTPWFVSGEKLVLRV</sequence>
<reference evidence="2 3" key="1">
    <citation type="journal article" date="2018" name="Nat. Ecol. Evol.">
        <title>Pezizomycetes genomes reveal the molecular basis of ectomycorrhizal truffle lifestyle.</title>
        <authorList>
            <person name="Murat C."/>
            <person name="Payen T."/>
            <person name="Noel B."/>
            <person name="Kuo A."/>
            <person name="Morin E."/>
            <person name="Chen J."/>
            <person name="Kohler A."/>
            <person name="Krizsan K."/>
            <person name="Balestrini R."/>
            <person name="Da Silva C."/>
            <person name="Montanini B."/>
            <person name="Hainaut M."/>
            <person name="Levati E."/>
            <person name="Barry K.W."/>
            <person name="Belfiori B."/>
            <person name="Cichocki N."/>
            <person name="Clum A."/>
            <person name="Dockter R.B."/>
            <person name="Fauchery L."/>
            <person name="Guy J."/>
            <person name="Iotti M."/>
            <person name="Le Tacon F."/>
            <person name="Lindquist E.A."/>
            <person name="Lipzen A."/>
            <person name="Malagnac F."/>
            <person name="Mello A."/>
            <person name="Molinier V."/>
            <person name="Miyauchi S."/>
            <person name="Poulain J."/>
            <person name="Riccioni C."/>
            <person name="Rubini A."/>
            <person name="Sitrit Y."/>
            <person name="Splivallo R."/>
            <person name="Traeger S."/>
            <person name="Wang M."/>
            <person name="Zifcakova L."/>
            <person name="Wipf D."/>
            <person name="Zambonelli A."/>
            <person name="Paolocci F."/>
            <person name="Nowrousian M."/>
            <person name="Ottonello S."/>
            <person name="Baldrian P."/>
            <person name="Spatafora J.W."/>
            <person name="Henrissat B."/>
            <person name="Nagy L.G."/>
            <person name="Aury J.M."/>
            <person name="Wincker P."/>
            <person name="Grigoriev I.V."/>
            <person name="Bonfante P."/>
            <person name="Martin F.M."/>
        </authorList>
    </citation>
    <scope>NUCLEOTIDE SEQUENCE [LARGE SCALE GENOMIC DNA]</scope>
    <source>
        <strain evidence="2 3">ATCC MYA-4762</strain>
    </source>
</reference>
<accession>A0A3N4LMJ1</accession>
<dbReference type="InParanoid" id="A0A3N4LMJ1"/>